<comment type="caution">
    <text evidence="1">The sequence shown here is derived from an EMBL/GenBank/DDBJ whole genome shotgun (WGS) entry which is preliminary data.</text>
</comment>
<evidence type="ECO:0000313" key="2">
    <source>
        <dbReference type="Proteomes" id="UP001168821"/>
    </source>
</evidence>
<reference evidence="1" key="1">
    <citation type="journal article" date="2023" name="G3 (Bethesda)">
        <title>Whole genome assemblies of Zophobas morio and Tenebrio molitor.</title>
        <authorList>
            <person name="Kaur S."/>
            <person name="Stinson S.A."/>
            <person name="diCenzo G.C."/>
        </authorList>
    </citation>
    <scope>NUCLEOTIDE SEQUENCE</scope>
    <source>
        <strain evidence="1">QUZm001</strain>
    </source>
</reference>
<name>A0AA38MPP2_9CUCU</name>
<organism evidence="1 2">
    <name type="scientific">Zophobas morio</name>
    <dbReference type="NCBI Taxonomy" id="2755281"/>
    <lineage>
        <taxon>Eukaryota</taxon>
        <taxon>Metazoa</taxon>
        <taxon>Ecdysozoa</taxon>
        <taxon>Arthropoda</taxon>
        <taxon>Hexapoda</taxon>
        <taxon>Insecta</taxon>
        <taxon>Pterygota</taxon>
        <taxon>Neoptera</taxon>
        <taxon>Endopterygota</taxon>
        <taxon>Coleoptera</taxon>
        <taxon>Polyphaga</taxon>
        <taxon>Cucujiformia</taxon>
        <taxon>Tenebrionidae</taxon>
        <taxon>Zophobas</taxon>
    </lineage>
</organism>
<accession>A0AA38MPP2</accession>
<sequence length="262" mass="29124">MSWNNCRKCVFLPRSNFTSAIFKVLLTLKLLHGSRSGIKGSTLEDIAMHMMKYYPLDGDIKSQVLASLKYGVKMHFIQKRKEKFALIIPASSVQLAPCKFKNEEIERINCIFPPVWHSNSCPDSVCGHGDQSCCGRRKRAVPSVCCEESDGEDEAPRGRGAVCDTCAPCKTKRSKSSCKQSARSQDSCECGGPPARKKSKYLAPCPKAKPAVCSRKRGKSTRSKSGFDDDYCHLCAHSNPDDMECDPSYKYEAYKNCSCCNK</sequence>
<proteinExistence type="predicted"/>
<dbReference type="EMBL" id="JALNTZ010000001">
    <property type="protein sequence ID" value="KAJ3666485.1"/>
    <property type="molecule type" value="Genomic_DNA"/>
</dbReference>
<gene>
    <name evidence="1" type="ORF">Zmor_001926</name>
</gene>
<evidence type="ECO:0000313" key="1">
    <source>
        <dbReference type="EMBL" id="KAJ3666485.1"/>
    </source>
</evidence>
<dbReference type="Proteomes" id="UP001168821">
    <property type="component" value="Unassembled WGS sequence"/>
</dbReference>
<dbReference type="AlphaFoldDB" id="A0AA38MPP2"/>
<protein>
    <submittedName>
        <fullName evidence="1">Uncharacterized protein</fullName>
    </submittedName>
</protein>
<keyword evidence="2" id="KW-1185">Reference proteome</keyword>